<dbReference type="Proteomes" id="UP000663855">
    <property type="component" value="Unassembled WGS sequence"/>
</dbReference>
<dbReference type="Proteomes" id="UP000663834">
    <property type="component" value="Unassembled WGS sequence"/>
</dbReference>
<gene>
    <name evidence="2" type="ORF">CJN711_LOCUS10550</name>
    <name evidence="3" type="ORF">KQP761_LOCUS37025</name>
    <name evidence="4" type="ORF">MBJ925_LOCUS16639</name>
</gene>
<dbReference type="EMBL" id="CAJNOW010020973">
    <property type="protein sequence ID" value="CAF1682206.1"/>
    <property type="molecule type" value="Genomic_DNA"/>
</dbReference>
<sequence length="487" mass="54422">MLIKIDNKLNNNVNDNRRKELKKKEKVVPAANVFNSGLTQSKLLSGVKETGVKPSSLSQSSHSSVFDHLSSVITSSAASFSNTNPIRSNMLSNISNTYNLHDNGTNDDDEEEHGDNKKQEKDDDDEHYEETYSRAVGPITWDKLKKTLWRCQRRDKQCRAVVYTDSTSASYLGNNGIDHNHPTDSLLVNVTIICLHSLAHFVRHNMCLFSSHSLTHIPSIYTPLSSTIKLVPSLCYSCVINIKKAQGSLTVKKHRLVNDLKRKVEDHTVNVPAAVDKEIANLGLDNEDMVSFPLPKTVARTIYRHRANMFPPLPNDQTFEISKQFSQTKRSESIIIYDGYKKKYDGRLLLFSTDELLQQLCETEFSLVDGTFASSPTGFEQLVIIMGSINDEEQLIEQHVQQLVVGKIQTNGSARAPENNTISQSISNLNKKYINGNLYIEKYLKECTFLIGNVDVGSANANKMVSSTAATVCPTKPPPKKKLATKT</sequence>
<dbReference type="AlphaFoldDB" id="A0A816H038"/>
<comment type="caution">
    <text evidence="3">The sequence shown here is derived from an EMBL/GenBank/DDBJ whole genome shotgun (WGS) entry which is preliminary data.</text>
</comment>
<evidence type="ECO:0000313" key="4">
    <source>
        <dbReference type="EMBL" id="CAF2070498.1"/>
    </source>
</evidence>
<evidence type="ECO:0000256" key="1">
    <source>
        <dbReference type="SAM" id="MobiDB-lite"/>
    </source>
</evidence>
<dbReference type="Gene3D" id="2.20.25.240">
    <property type="match status" value="1"/>
</dbReference>
<accession>A0A816H038</accession>
<evidence type="ECO:0000313" key="5">
    <source>
        <dbReference type="Proteomes" id="UP000663834"/>
    </source>
</evidence>
<protein>
    <recommendedName>
        <fullName evidence="6">FLYWCH-type domain-containing protein</fullName>
    </recommendedName>
</protein>
<evidence type="ECO:0000313" key="3">
    <source>
        <dbReference type="EMBL" id="CAF1682206.1"/>
    </source>
</evidence>
<reference evidence="3" key="1">
    <citation type="submission" date="2021-02" db="EMBL/GenBank/DDBJ databases">
        <authorList>
            <person name="Nowell W R."/>
        </authorList>
    </citation>
    <scope>NUCLEOTIDE SEQUENCE</scope>
</reference>
<evidence type="ECO:0008006" key="6">
    <source>
        <dbReference type="Google" id="ProtNLM"/>
    </source>
</evidence>
<organism evidence="3 5">
    <name type="scientific">Rotaria magnacalcarata</name>
    <dbReference type="NCBI Taxonomy" id="392030"/>
    <lineage>
        <taxon>Eukaryota</taxon>
        <taxon>Metazoa</taxon>
        <taxon>Spiralia</taxon>
        <taxon>Gnathifera</taxon>
        <taxon>Rotifera</taxon>
        <taxon>Eurotatoria</taxon>
        <taxon>Bdelloidea</taxon>
        <taxon>Philodinida</taxon>
        <taxon>Philodinidae</taxon>
        <taxon>Rotaria</taxon>
    </lineage>
</organism>
<evidence type="ECO:0000313" key="2">
    <source>
        <dbReference type="EMBL" id="CAF1171887.1"/>
    </source>
</evidence>
<feature type="region of interest" description="Disordered" evidence="1">
    <location>
        <begin position="97"/>
        <end position="130"/>
    </location>
</feature>
<dbReference type="Proteomes" id="UP000663824">
    <property type="component" value="Unassembled WGS sequence"/>
</dbReference>
<dbReference type="EMBL" id="CAJNRE010008061">
    <property type="protein sequence ID" value="CAF2070498.1"/>
    <property type="molecule type" value="Genomic_DNA"/>
</dbReference>
<dbReference type="EMBL" id="CAJNOV010004328">
    <property type="protein sequence ID" value="CAF1171887.1"/>
    <property type="molecule type" value="Genomic_DNA"/>
</dbReference>
<name>A0A816H038_9BILA</name>
<proteinExistence type="predicted"/>